<keyword evidence="3" id="KW-1185">Reference proteome</keyword>
<dbReference type="EMBL" id="CP133612">
    <property type="protein sequence ID" value="WMV07143.1"/>
    <property type="molecule type" value="Genomic_DNA"/>
</dbReference>
<evidence type="ECO:0000313" key="3">
    <source>
        <dbReference type="Proteomes" id="UP001234989"/>
    </source>
</evidence>
<sequence length="189" mass="20778">MPRSGSPSRATSWPVVKTTTRGKAREGAFNLWRPRPHGQSTGPWTTSRTTTNGVDHGSVYPWVVIVSNAKPQGISHGSLLPTCARCGKRHKGANAPKQNKLYALQARGEQECSPDVVTDFNVILGNDWLHSCYVSNDCRTRVVKFQFPNEPILEWKGEILCLEAKLGLSGNSRTREDSFGTLHEGPHGS</sequence>
<protein>
    <submittedName>
        <fullName evidence="2">Uncharacterized protein</fullName>
    </submittedName>
</protein>
<reference evidence="2" key="1">
    <citation type="submission" date="2023-08" db="EMBL/GenBank/DDBJ databases">
        <title>A de novo genome assembly of Solanum verrucosum Schlechtendal, a Mexican diploid species geographically isolated from the other diploid A-genome species in potato relatives.</title>
        <authorList>
            <person name="Hosaka K."/>
        </authorList>
    </citation>
    <scope>NUCLEOTIDE SEQUENCE</scope>
    <source>
        <tissue evidence="2">Young leaves</tissue>
    </source>
</reference>
<gene>
    <name evidence="2" type="ORF">MTR67_000528</name>
</gene>
<feature type="region of interest" description="Disordered" evidence="1">
    <location>
        <begin position="1"/>
        <end position="51"/>
    </location>
</feature>
<dbReference type="AlphaFoldDB" id="A0AAF0PLT6"/>
<evidence type="ECO:0000256" key="1">
    <source>
        <dbReference type="SAM" id="MobiDB-lite"/>
    </source>
</evidence>
<feature type="compositionally biased region" description="Polar residues" evidence="1">
    <location>
        <begin position="1"/>
        <end position="21"/>
    </location>
</feature>
<feature type="compositionally biased region" description="Low complexity" evidence="1">
    <location>
        <begin position="41"/>
        <end position="51"/>
    </location>
</feature>
<evidence type="ECO:0000313" key="2">
    <source>
        <dbReference type="EMBL" id="WMV07143.1"/>
    </source>
</evidence>
<name>A0AAF0PLT6_SOLVR</name>
<dbReference type="Proteomes" id="UP001234989">
    <property type="component" value="Chromosome 1"/>
</dbReference>
<organism evidence="2 3">
    <name type="scientific">Solanum verrucosum</name>
    <dbReference type="NCBI Taxonomy" id="315347"/>
    <lineage>
        <taxon>Eukaryota</taxon>
        <taxon>Viridiplantae</taxon>
        <taxon>Streptophyta</taxon>
        <taxon>Embryophyta</taxon>
        <taxon>Tracheophyta</taxon>
        <taxon>Spermatophyta</taxon>
        <taxon>Magnoliopsida</taxon>
        <taxon>eudicotyledons</taxon>
        <taxon>Gunneridae</taxon>
        <taxon>Pentapetalae</taxon>
        <taxon>asterids</taxon>
        <taxon>lamiids</taxon>
        <taxon>Solanales</taxon>
        <taxon>Solanaceae</taxon>
        <taxon>Solanoideae</taxon>
        <taxon>Solaneae</taxon>
        <taxon>Solanum</taxon>
    </lineage>
</organism>
<proteinExistence type="predicted"/>
<accession>A0AAF0PLT6</accession>